<dbReference type="AlphaFoldDB" id="A0A562IH82"/>
<dbReference type="PANTHER" id="PTHR43095">
    <property type="entry name" value="SUGAR KINASE"/>
    <property type="match status" value="1"/>
</dbReference>
<feature type="domain" description="Carbohydrate kinase FGGY C-terminal" evidence="7">
    <location>
        <begin position="263"/>
        <end position="439"/>
    </location>
</feature>
<organism evidence="8 9">
    <name type="scientific">Micromonospora olivasterospora</name>
    <dbReference type="NCBI Taxonomy" id="1880"/>
    <lineage>
        <taxon>Bacteria</taxon>
        <taxon>Bacillati</taxon>
        <taxon>Actinomycetota</taxon>
        <taxon>Actinomycetes</taxon>
        <taxon>Micromonosporales</taxon>
        <taxon>Micromonosporaceae</taxon>
        <taxon>Micromonospora</taxon>
    </lineage>
</organism>
<keyword evidence="2 4" id="KW-0808">Transferase</keyword>
<reference evidence="8 9" key="1">
    <citation type="submission" date="2019-07" db="EMBL/GenBank/DDBJ databases">
        <title>R&amp;d 2014.</title>
        <authorList>
            <person name="Klenk H.-P."/>
        </authorList>
    </citation>
    <scope>NUCLEOTIDE SEQUENCE [LARGE SCALE GENOMIC DNA]</scope>
    <source>
        <strain evidence="8 9">DSM 43868</strain>
    </source>
</reference>
<dbReference type="GO" id="GO:0005975">
    <property type="term" value="P:carbohydrate metabolic process"/>
    <property type="evidence" value="ECO:0007669"/>
    <property type="project" value="InterPro"/>
</dbReference>
<evidence type="ECO:0000313" key="8">
    <source>
        <dbReference type="EMBL" id="TWH70377.1"/>
    </source>
</evidence>
<dbReference type="Pfam" id="PF02782">
    <property type="entry name" value="FGGY_C"/>
    <property type="match status" value="1"/>
</dbReference>
<evidence type="ECO:0000259" key="6">
    <source>
        <dbReference type="Pfam" id="PF00370"/>
    </source>
</evidence>
<evidence type="ECO:0000256" key="4">
    <source>
        <dbReference type="RuleBase" id="RU003733"/>
    </source>
</evidence>
<dbReference type="GO" id="GO:0016301">
    <property type="term" value="F:kinase activity"/>
    <property type="evidence" value="ECO:0007669"/>
    <property type="project" value="UniProtKB-KW"/>
</dbReference>
<dbReference type="GO" id="GO:0016773">
    <property type="term" value="F:phosphotransferase activity, alcohol group as acceptor"/>
    <property type="evidence" value="ECO:0007669"/>
    <property type="project" value="InterPro"/>
</dbReference>
<dbReference type="PROSITE" id="PS00445">
    <property type="entry name" value="FGGY_KINASES_2"/>
    <property type="match status" value="1"/>
</dbReference>
<dbReference type="RefSeq" id="WP_211372681.1">
    <property type="nucleotide sequence ID" value="NZ_VLKE01000001.1"/>
</dbReference>
<comment type="similarity">
    <text evidence="1 4">Belongs to the FGGY kinase family.</text>
</comment>
<evidence type="ECO:0000313" key="9">
    <source>
        <dbReference type="Proteomes" id="UP000319825"/>
    </source>
</evidence>
<dbReference type="Pfam" id="PF00370">
    <property type="entry name" value="FGGY_N"/>
    <property type="match status" value="1"/>
</dbReference>
<dbReference type="PANTHER" id="PTHR43095:SF3">
    <property type="entry name" value="L-XYLULOSE_3-KETO-L-GULONATE KINASE"/>
    <property type="match status" value="1"/>
</dbReference>
<dbReference type="InterPro" id="IPR018484">
    <property type="entry name" value="FGGY_N"/>
</dbReference>
<feature type="region of interest" description="Disordered" evidence="5">
    <location>
        <begin position="479"/>
        <end position="563"/>
    </location>
</feature>
<name>A0A562IH82_MICOL</name>
<dbReference type="InterPro" id="IPR043129">
    <property type="entry name" value="ATPase_NBD"/>
</dbReference>
<evidence type="ECO:0000256" key="5">
    <source>
        <dbReference type="SAM" id="MobiDB-lite"/>
    </source>
</evidence>
<evidence type="ECO:0000259" key="7">
    <source>
        <dbReference type="Pfam" id="PF02782"/>
    </source>
</evidence>
<evidence type="ECO:0000256" key="1">
    <source>
        <dbReference type="ARBA" id="ARBA00009156"/>
    </source>
</evidence>
<gene>
    <name evidence="8" type="ORF">JD77_05402</name>
</gene>
<keyword evidence="9" id="KW-1185">Reference proteome</keyword>
<dbReference type="InterPro" id="IPR050406">
    <property type="entry name" value="FGGY_Carb_Kinase"/>
</dbReference>
<feature type="domain" description="Carbohydrate kinase FGGY N-terminal" evidence="6">
    <location>
        <begin position="8"/>
        <end position="253"/>
    </location>
</feature>
<evidence type="ECO:0000256" key="2">
    <source>
        <dbReference type="ARBA" id="ARBA00022679"/>
    </source>
</evidence>
<proteinExistence type="inferred from homology"/>
<accession>A0A562IH82</accession>
<dbReference type="EMBL" id="VLKE01000001">
    <property type="protein sequence ID" value="TWH70377.1"/>
    <property type="molecule type" value="Genomic_DNA"/>
</dbReference>
<dbReference type="SUPFAM" id="SSF53067">
    <property type="entry name" value="Actin-like ATPase domain"/>
    <property type="match status" value="2"/>
</dbReference>
<dbReference type="InterPro" id="IPR018483">
    <property type="entry name" value="Carb_kinase_FGGY_CS"/>
</dbReference>
<protein>
    <submittedName>
        <fullName evidence="8">L-xylulokinase</fullName>
    </submittedName>
</protein>
<feature type="compositionally biased region" description="Basic and acidic residues" evidence="5">
    <location>
        <begin position="510"/>
        <end position="534"/>
    </location>
</feature>
<dbReference type="Gene3D" id="3.30.420.40">
    <property type="match status" value="2"/>
</dbReference>
<sequence length="563" mass="58093">MTAANICYLGVDVGLTATKAAAFDVAGNELAVVHARTPRTSVTAHRHDVDMAVLADTVLSLLAEIGGKLAADGYAPAGIGVAAHGNGLYPVDAALRPVGPAIASSDSRAQHVVAAIPADGARRLARETGSIPWAAQPAVLLRWLRDAEPAAYAATRWALSCKDWVTSQLTGAPSADYSDASAFGMVGLDSRAYTPTALELVGLPAADLGRFPPPRRSDEVVGGLSAAVAARTGLPEGLPVIAGCMDCVAATLGAGGREVGDGTIIVGTWAINGVVVPARSPAPEVTLSAFMPDPATMLAMEVAPTSAANLEWLACAAVPHAQAGGVAAADLLREAAAVPPGAEGLLFLPFVNGAPEHPSASGTFLGLSSNHRRGHLARAVIEGVAQYHRVQLDRVLASGADVGDRPWRLAGGGARSAVWAQIFADVLGRPVRRQLTSELGARASPPCYPVRSATTCRRGPSTTRTTCACGRGRTARRTWRTPRCSTAASPACPPCGRRWSGTARAAGPPERYDATGRGRRKTADPCVLRRDRPGSAETADPAGASPSKRRQRWAPPARPASCR</sequence>
<keyword evidence="3 4" id="KW-0418">Kinase</keyword>
<dbReference type="InterPro" id="IPR018485">
    <property type="entry name" value="FGGY_C"/>
</dbReference>
<comment type="caution">
    <text evidence="8">The sequence shown here is derived from an EMBL/GenBank/DDBJ whole genome shotgun (WGS) entry which is preliminary data.</text>
</comment>
<dbReference type="Proteomes" id="UP000319825">
    <property type="component" value="Unassembled WGS sequence"/>
</dbReference>
<dbReference type="CDD" id="cd07802">
    <property type="entry name" value="ASKHA_NBD_FGGY_EcLyxK-like"/>
    <property type="match status" value="1"/>
</dbReference>
<evidence type="ECO:0000256" key="3">
    <source>
        <dbReference type="ARBA" id="ARBA00022777"/>
    </source>
</evidence>